<gene>
    <name evidence="3" type="ORF">MSPICULIGERA_LOCUS5771</name>
</gene>
<dbReference type="Proteomes" id="UP001177023">
    <property type="component" value="Unassembled WGS sequence"/>
</dbReference>
<sequence length="168" mass="18868">MPATDYSIFLTALMTDGSRRNVSEKHLPSSPNPPILDSIETTPTDATISYFPPEGSEISYYIEYFPVDREEYANFVETKSALVKLRGLDPSTNFRLRVLSVFRGVPSTESIDTTFSTKDGSKEKEYEYASKEDYQGAGGAANNLVEEQKNQTDVTPDGDQYYYQARRA</sequence>
<dbReference type="AlphaFoldDB" id="A0AA36CF51"/>
<evidence type="ECO:0000313" key="3">
    <source>
        <dbReference type="EMBL" id="CAJ0567211.1"/>
    </source>
</evidence>
<dbReference type="EMBL" id="CATQJA010001429">
    <property type="protein sequence ID" value="CAJ0567211.1"/>
    <property type="molecule type" value="Genomic_DNA"/>
</dbReference>
<evidence type="ECO:0000259" key="2">
    <source>
        <dbReference type="PROSITE" id="PS50853"/>
    </source>
</evidence>
<comment type="caution">
    <text evidence="3">The sequence shown here is derived from an EMBL/GenBank/DDBJ whole genome shotgun (WGS) entry which is preliminary data.</text>
</comment>
<dbReference type="InterPro" id="IPR013783">
    <property type="entry name" value="Ig-like_fold"/>
</dbReference>
<proteinExistence type="predicted"/>
<feature type="compositionally biased region" description="Basic and acidic residues" evidence="1">
    <location>
        <begin position="119"/>
        <end position="134"/>
    </location>
</feature>
<evidence type="ECO:0000256" key="1">
    <source>
        <dbReference type="SAM" id="MobiDB-lite"/>
    </source>
</evidence>
<dbReference type="CDD" id="cd00063">
    <property type="entry name" value="FN3"/>
    <property type="match status" value="1"/>
</dbReference>
<dbReference type="SUPFAM" id="SSF49265">
    <property type="entry name" value="Fibronectin type III"/>
    <property type="match status" value="1"/>
</dbReference>
<dbReference type="PROSITE" id="PS50853">
    <property type="entry name" value="FN3"/>
    <property type="match status" value="1"/>
</dbReference>
<accession>A0AA36CF51</accession>
<dbReference type="InterPro" id="IPR003961">
    <property type="entry name" value="FN3_dom"/>
</dbReference>
<dbReference type="Gene3D" id="2.60.40.10">
    <property type="entry name" value="Immunoglobulins"/>
    <property type="match status" value="1"/>
</dbReference>
<feature type="domain" description="Fibronectin type-III" evidence="2">
    <location>
        <begin position="30"/>
        <end position="120"/>
    </location>
</feature>
<dbReference type="InterPro" id="IPR036116">
    <property type="entry name" value="FN3_sf"/>
</dbReference>
<name>A0AA36CF51_9BILA</name>
<keyword evidence="4" id="KW-1185">Reference proteome</keyword>
<evidence type="ECO:0000313" key="4">
    <source>
        <dbReference type="Proteomes" id="UP001177023"/>
    </source>
</evidence>
<feature type="non-terminal residue" evidence="3">
    <location>
        <position position="1"/>
    </location>
</feature>
<dbReference type="Pfam" id="PF00041">
    <property type="entry name" value="fn3"/>
    <property type="match status" value="1"/>
</dbReference>
<organism evidence="3 4">
    <name type="scientific">Mesorhabditis spiculigera</name>
    <dbReference type="NCBI Taxonomy" id="96644"/>
    <lineage>
        <taxon>Eukaryota</taxon>
        <taxon>Metazoa</taxon>
        <taxon>Ecdysozoa</taxon>
        <taxon>Nematoda</taxon>
        <taxon>Chromadorea</taxon>
        <taxon>Rhabditida</taxon>
        <taxon>Rhabditina</taxon>
        <taxon>Rhabditomorpha</taxon>
        <taxon>Rhabditoidea</taxon>
        <taxon>Rhabditidae</taxon>
        <taxon>Mesorhabditinae</taxon>
        <taxon>Mesorhabditis</taxon>
    </lineage>
</organism>
<reference evidence="3" key="1">
    <citation type="submission" date="2023-06" db="EMBL/GenBank/DDBJ databases">
        <authorList>
            <person name="Delattre M."/>
        </authorList>
    </citation>
    <scope>NUCLEOTIDE SEQUENCE</scope>
    <source>
        <strain evidence="3">AF72</strain>
    </source>
</reference>
<protein>
    <recommendedName>
        <fullName evidence="2">Fibronectin type-III domain-containing protein</fullName>
    </recommendedName>
</protein>
<feature type="region of interest" description="Disordered" evidence="1">
    <location>
        <begin position="112"/>
        <end position="160"/>
    </location>
</feature>